<gene>
    <name evidence="1" type="primary">ndhH</name>
</gene>
<reference evidence="1" key="1">
    <citation type="submission" date="2021-10" db="EMBL/GenBank/DDBJ databases">
        <title>The complete chloroplast genome of Picea brachytyla var. complanata.</title>
        <authorList>
            <person name="Wang Y."/>
        </authorList>
    </citation>
    <scope>NUCLEOTIDE SEQUENCE</scope>
</reference>
<sequence>MFFDLLLDGKDVIDFEPLSDYLHREGWDQIV</sequence>
<dbReference type="EMBL" id="OK539526">
    <property type="protein sequence ID" value="UFY98985.1"/>
    <property type="molecule type" value="Genomic_DNA"/>
</dbReference>
<evidence type="ECO:0000313" key="1">
    <source>
        <dbReference type="EMBL" id="UFY98985.1"/>
    </source>
</evidence>
<keyword evidence="1" id="KW-0150">Chloroplast</keyword>
<geneLocation type="chloroplast" evidence="1"/>
<organism evidence="1">
    <name type="scientific">Picea brachytyla var. complanata</name>
    <dbReference type="NCBI Taxonomy" id="1043705"/>
    <lineage>
        <taxon>Eukaryota</taxon>
        <taxon>Viridiplantae</taxon>
        <taxon>Streptophyta</taxon>
        <taxon>Embryophyta</taxon>
        <taxon>Tracheophyta</taxon>
        <taxon>Spermatophyta</taxon>
        <taxon>Pinopsida</taxon>
        <taxon>Pinidae</taxon>
        <taxon>Conifers I</taxon>
        <taxon>Pinales</taxon>
        <taxon>Pinaceae</taxon>
        <taxon>Picea</taxon>
    </lineage>
</organism>
<proteinExistence type="predicted"/>
<protein>
    <submittedName>
        <fullName evidence="1">NADH-plastoquinone oxidoreductase subunit 7</fullName>
    </submittedName>
</protein>
<dbReference type="AlphaFoldDB" id="A0A8K1WA16"/>
<keyword evidence="1" id="KW-0934">Plastid</keyword>
<accession>A0A8K1WA16</accession>
<name>A0A8K1WA16_9CONI</name>